<dbReference type="SUPFAM" id="SSF57850">
    <property type="entry name" value="RING/U-box"/>
    <property type="match status" value="1"/>
</dbReference>
<dbReference type="CDD" id="cd16701">
    <property type="entry name" value="RING_CH-C4HC3_MARCH5"/>
    <property type="match status" value="1"/>
</dbReference>
<keyword evidence="3" id="KW-0479">Metal-binding</keyword>
<evidence type="ECO:0000259" key="13">
    <source>
        <dbReference type="PROSITE" id="PS51292"/>
    </source>
</evidence>
<dbReference type="GO" id="GO:0008270">
    <property type="term" value="F:zinc ion binding"/>
    <property type="evidence" value="ECO:0007669"/>
    <property type="project" value="UniProtKB-KW"/>
</dbReference>
<evidence type="ECO:0000256" key="1">
    <source>
        <dbReference type="ARBA" id="ARBA00004141"/>
    </source>
</evidence>
<feature type="domain" description="RING-CH-type" evidence="13">
    <location>
        <begin position="6"/>
        <end position="75"/>
    </location>
</feature>
<comment type="subcellular location">
    <subcellularLocation>
        <location evidence="1">Membrane</location>
        <topology evidence="1">Multi-pass membrane protein</topology>
    </subcellularLocation>
</comment>
<dbReference type="Gene3D" id="3.30.40.10">
    <property type="entry name" value="Zinc/RING finger domain, C3HC4 (zinc finger)"/>
    <property type="match status" value="1"/>
</dbReference>
<evidence type="ECO:0000256" key="2">
    <source>
        <dbReference type="ARBA" id="ARBA00022692"/>
    </source>
</evidence>
<feature type="transmembrane region" description="Helical" evidence="12">
    <location>
        <begin position="139"/>
        <end position="160"/>
    </location>
</feature>
<proteinExistence type="predicted"/>
<evidence type="ECO:0000256" key="5">
    <source>
        <dbReference type="ARBA" id="ARBA00022833"/>
    </source>
</evidence>
<evidence type="ECO:0000256" key="7">
    <source>
        <dbReference type="ARBA" id="ARBA00023136"/>
    </source>
</evidence>
<keyword evidence="15" id="KW-1185">Reference proteome</keyword>
<evidence type="ECO:0000256" key="10">
    <source>
        <dbReference type="ARBA" id="ARBA00043185"/>
    </source>
</evidence>
<dbReference type="GO" id="GO:0005741">
    <property type="term" value="C:mitochondrial outer membrane"/>
    <property type="evidence" value="ECO:0000318"/>
    <property type="project" value="GO_Central"/>
</dbReference>
<dbReference type="GeneID" id="6755952"/>
<evidence type="ECO:0000256" key="4">
    <source>
        <dbReference type="ARBA" id="ARBA00022771"/>
    </source>
</evidence>
<keyword evidence="2 12" id="KW-0812">Transmembrane</keyword>
<dbReference type="InterPro" id="IPR013083">
    <property type="entry name" value="Znf_RING/FYVE/PHD"/>
</dbReference>
<dbReference type="eggNOG" id="KOG3053">
    <property type="taxonomic scope" value="Eukaryota"/>
</dbReference>
<reference evidence="14 15" key="1">
    <citation type="journal article" date="2008" name="Nature">
        <title>The Trichoplax genome and the nature of placozoans.</title>
        <authorList>
            <person name="Srivastava M."/>
            <person name="Begovic E."/>
            <person name="Chapman J."/>
            <person name="Putnam N.H."/>
            <person name="Hellsten U."/>
            <person name="Kawashima T."/>
            <person name="Kuo A."/>
            <person name="Mitros T."/>
            <person name="Salamov A."/>
            <person name="Carpenter M.L."/>
            <person name="Signorovitch A.Y."/>
            <person name="Moreno M.A."/>
            <person name="Kamm K."/>
            <person name="Grimwood J."/>
            <person name="Schmutz J."/>
            <person name="Shapiro H."/>
            <person name="Grigoriev I.V."/>
            <person name="Buss L.W."/>
            <person name="Schierwater B."/>
            <person name="Dellaporta S.L."/>
            <person name="Rokhsar D.S."/>
        </authorList>
    </citation>
    <scope>NUCLEOTIDE SEQUENCE [LARGE SCALE GENOMIC DNA]</scope>
    <source>
        <strain evidence="14 15">Grell-BS-1999</strain>
    </source>
</reference>
<keyword evidence="4" id="KW-0863">Zinc-finger</keyword>
<dbReference type="GO" id="GO:0090140">
    <property type="term" value="P:regulation of mitochondrial fission"/>
    <property type="evidence" value="ECO:0000318"/>
    <property type="project" value="GO_Central"/>
</dbReference>
<dbReference type="AlphaFoldDB" id="B3S2Z0"/>
<dbReference type="EMBL" id="DS985248">
    <property type="protein sequence ID" value="EDV22703.1"/>
    <property type="molecule type" value="Genomic_DNA"/>
</dbReference>
<dbReference type="GO" id="GO:0000209">
    <property type="term" value="P:protein polyubiquitination"/>
    <property type="evidence" value="ECO:0000318"/>
    <property type="project" value="GO_Central"/>
</dbReference>
<dbReference type="InParanoid" id="B3S2Z0"/>
<evidence type="ECO:0000256" key="12">
    <source>
        <dbReference type="SAM" id="Phobius"/>
    </source>
</evidence>
<dbReference type="RefSeq" id="XP_002114569.1">
    <property type="nucleotide sequence ID" value="XM_002114533.1"/>
</dbReference>
<dbReference type="SMART" id="SM00744">
    <property type="entry name" value="RINGv"/>
    <property type="match status" value="1"/>
</dbReference>
<dbReference type="HOGENOM" id="CLU_046472_1_1_1"/>
<evidence type="ECO:0000313" key="15">
    <source>
        <dbReference type="Proteomes" id="UP000009022"/>
    </source>
</evidence>
<dbReference type="PROSITE" id="PS51292">
    <property type="entry name" value="ZF_RING_CH"/>
    <property type="match status" value="1"/>
</dbReference>
<dbReference type="KEGG" id="tad:TRIADDRAFT_58535"/>
<dbReference type="PhylomeDB" id="B3S2Z0"/>
<keyword evidence="6 12" id="KW-1133">Transmembrane helix</keyword>
<feature type="transmembrane region" description="Helical" evidence="12">
    <location>
        <begin position="99"/>
        <end position="119"/>
    </location>
</feature>
<keyword evidence="7 12" id="KW-0472">Membrane</keyword>
<dbReference type="GO" id="GO:0061630">
    <property type="term" value="F:ubiquitin protein ligase activity"/>
    <property type="evidence" value="ECO:0000318"/>
    <property type="project" value="GO_Central"/>
</dbReference>
<dbReference type="OMA" id="KRYCWVC"/>
<evidence type="ECO:0000256" key="3">
    <source>
        <dbReference type="ARBA" id="ARBA00022723"/>
    </source>
</evidence>
<accession>B3S2Z0</accession>
<dbReference type="Pfam" id="PF12906">
    <property type="entry name" value="RINGv"/>
    <property type="match status" value="1"/>
</dbReference>
<feature type="transmembrane region" description="Helical" evidence="12">
    <location>
        <begin position="204"/>
        <end position="223"/>
    </location>
</feature>
<evidence type="ECO:0000256" key="11">
    <source>
        <dbReference type="ARBA" id="ARBA00043231"/>
    </source>
</evidence>
<gene>
    <name evidence="14" type="ORF">TRIADDRAFT_58535</name>
</gene>
<sequence>MIYRRLSEIIKRTCWICFGDEDDDLEAEWTHPCNCKGTSAWVHQACLQRWIDEKQNGVADFAVSCPQCGIEYIIAYPQRGFLMKLLDAGEKVTDALSPYITVTILLGSLYWSAVSYGAVTMVQVLGHNDGWNLIEKSDRLPLVIGLPAIPLILVLYKTVAWEDRCLRWIRQTSHKYSVATPEDRPQRVPAEPTHSTDLSSLSRIICGALALPTIAVTCGNLFYGNYSLSNWQKALMGGATYVILRGAVKMYYKQQQYVQQACRKILNYPVD</sequence>
<dbReference type="InterPro" id="IPR011016">
    <property type="entry name" value="Znf_RING-CH"/>
</dbReference>
<dbReference type="STRING" id="10228.B3S2Z0"/>
<evidence type="ECO:0000256" key="6">
    <source>
        <dbReference type="ARBA" id="ARBA00022989"/>
    </source>
</evidence>
<evidence type="ECO:0000256" key="9">
    <source>
        <dbReference type="ARBA" id="ARBA00043044"/>
    </source>
</evidence>
<evidence type="ECO:0000256" key="8">
    <source>
        <dbReference type="ARBA" id="ARBA00040151"/>
    </source>
</evidence>
<keyword evidence="5" id="KW-0862">Zinc</keyword>
<protein>
    <recommendedName>
        <fullName evidence="8">E3 ubiquitin-protein ligase MARCHF5</fullName>
    </recommendedName>
    <alternativeName>
        <fullName evidence="10">Membrane-associated RING finger protein 5</fullName>
    </alternativeName>
    <alternativeName>
        <fullName evidence="9">Membrane-associated RING-CH protein V</fullName>
    </alternativeName>
    <alternativeName>
        <fullName evidence="11">RING-type E3 ubiquitin transferase MARCHF5</fullName>
    </alternativeName>
</protein>
<dbReference type="PANTHER" id="PTHR46283">
    <property type="entry name" value="E3 UBIQUITIN-PROTEIN LIGASE MARCH5"/>
    <property type="match status" value="1"/>
</dbReference>
<dbReference type="Proteomes" id="UP000009022">
    <property type="component" value="Unassembled WGS sequence"/>
</dbReference>
<dbReference type="CTD" id="6755952"/>
<organism evidence="14 15">
    <name type="scientific">Trichoplax adhaerens</name>
    <name type="common">Trichoplax reptans</name>
    <dbReference type="NCBI Taxonomy" id="10228"/>
    <lineage>
        <taxon>Eukaryota</taxon>
        <taxon>Metazoa</taxon>
        <taxon>Placozoa</taxon>
        <taxon>Uniplacotomia</taxon>
        <taxon>Trichoplacea</taxon>
        <taxon>Trichoplacidae</taxon>
        <taxon>Trichoplax</taxon>
    </lineage>
</organism>
<dbReference type="OrthoDB" id="5817083at2759"/>
<evidence type="ECO:0000313" key="14">
    <source>
        <dbReference type="EMBL" id="EDV22703.1"/>
    </source>
</evidence>
<name>B3S2Z0_TRIAD</name>